<sequence length="136" mass="16476">MTLKKAYYYLFYTFWRFFESNPLKWGTVWKAGASISVLETIFVCSILNYYNIFIDRKFNYEITSPELIIPIILIMITNYHFFSKNDNWMDYAEEFNVWPTEKNFKGGLFVLLFVIAILGSLFYSFYLMSNINWKRY</sequence>
<evidence type="ECO:0000313" key="3">
    <source>
        <dbReference type="Proteomes" id="UP000632774"/>
    </source>
</evidence>
<accession>A0ABR9XMD7</accession>
<keyword evidence="1" id="KW-0472">Membrane</keyword>
<dbReference type="RefSeq" id="WP_194107673.1">
    <property type="nucleotide sequence ID" value="NZ_JADFFM010000002.1"/>
</dbReference>
<name>A0ABR9XMD7_9SPHI</name>
<keyword evidence="1" id="KW-0812">Transmembrane</keyword>
<gene>
    <name evidence="2" type="ORF">IRJ18_17950</name>
</gene>
<reference evidence="2 3" key="1">
    <citation type="submission" date="2020-10" db="EMBL/GenBank/DDBJ databases">
        <title>Mucilaginibacter mali sp. nov., isolated from rhizosphere soil of apple orchard.</title>
        <authorList>
            <person name="Lee J.-S."/>
            <person name="Kim H.S."/>
            <person name="Kim J.-S."/>
        </authorList>
    </citation>
    <scope>NUCLEOTIDE SEQUENCE [LARGE SCALE GENOMIC DNA]</scope>
    <source>
        <strain evidence="2 3">KCTC 23157</strain>
    </source>
</reference>
<evidence type="ECO:0000256" key="1">
    <source>
        <dbReference type="SAM" id="Phobius"/>
    </source>
</evidence>
<dbReference type="EMBL" id="JADFFM010000002">
    <property type="protein sequence ID" value="MBE9668259.1"/>
    <property type="molecule type" value="Genomic_DNA"/>
</dbReference>
<comment type="caution">
    <text evidence="2">The sequence shown here is derived from an EMBL/GenBank/DDBJ whole genome shotgun (WGS) entry which is preliminary data.</text>
</comment>
<protein>
    <submittedName>
        <fullName evidence="2">Uncharacterized protein</fullName>
    </submittedName>
</protein>
<feature type="transmembrane region" description="Helical" evidence="1">
    <location>
        <begin position="28"/>
        <end position="50"/>
    </location>
</feature>
<organism evidence="2 3">
    <name type="scientific">Mucilaginibacter boryungensis</name>
    <dbReference type="NCBI Taxonomy" id="768480"/>
    <lineage>
        <taxon>Bacteria</taxon>
        <taxon>Pseudomonadati</taxon>
        <taxon>Bacteroidota</taxon>
        <taxon>Sphingobacteriia</taxon>
        <taxon>Sphingobacteriales</taxon>
        <taxon>Sphingobacteriaceae</taxon>
        <taxon>Mucilaginibacter</taxon>
    </lineage>
</organism>
<feature type="transmembrane region" description="Helical" evidence="1">
    <location>
        <begin position="62"/>
        <end position="82"/>
    </location>
</feature>
<keyword evidence="1" id="KW-1133">Transmembrane helix</keyword>
<feature type="transmembrane region" description="Helical" evidence="1">
    <location>
        <begin position="108"/>
        <end position="128"/>
    </location>
</feature>
<keyword evidence="3" id="KW-1185">Reference proteome</keyword>
<dbReference type="Proteomes" id="UP000632774">
    <property type="component" value="Unassembled WGS sequence"/>
</dbReference>
<evidence type="ECO:0000313" key="2">
    <source>
        <dbReference type="EMBL" id="MBE9668259.1"/>
    </source>
</evidence>
<proteinExistence type="predicted"/>